<dbReference type="Proteomes" id="UP000565572">
    <property type="component" value="Unassembled WGS sequence"/>
</dbReference>
<keyword evidence="3" id="KW-0963">Cytoplasm</keyword>
<dbReference type="GO" id="GO:0006094">
    <property type="term" value="P:gluconeogenesis"/>
    <property type="evidence" value="ECO:0007669"/>
    <property type="project" value="UniProtKB-UniPathway"/>
</dbReference>
<name>A0A7W5JY04_9ACTN</name>
<dbReference type="Pfam" id="PF00121">
    <property type="entry name" value="TIM"/>
    <property type="match status" value="1"/>
</dbReference>
<dbReference type="PANTHER" id="PTHR21139:SF42">
    <property type="entry name" value="TRIOSEPHOSPHATE ISOMERASE"/>
    <property type="match status" value="1"/>
</dbReference>
<proteinExistence type="inferred from homology"/>
<dbReference type="UniPathway" id="UPA00138"/>
<evidence type="ECO:0000256" key="3">
    <source>
        <dbReference type="RuleBase" id="RU363013"/>
    </source>
</evidence>
<gene>
    <name evidence="4" type="ORF">FHX39_003366</name>
</gene>
<comment type="subunit">
    <text evidence="3">Homodimer.</text>
</comment>
<comment type="pathway">
    <text evidence="3">Carbohydrate biosynthesis; gluconeogenesis.</text>
</comment>
<keyword evidence="5" id="KW-1185">Reference proteome</keyword>
<keyword evidence="3" id="KW-0312">Gluconeogenesis</keyword>
<dbReference type="UniPathway" id="UPA00109">
    <property type="reaction ID" value="UER00189"/>
</dbReference>
<keyword evidence="3" id="KW-0324">Glycolysis</keyword>
<accession>A0A7W5JY04</accession>
<dbReference type="Gene3D" id="3.20.20.70">
    <property type="entry name" value="Aldolase class I"/>
    <property type="match status" value="1"/>
</dbReference>
<dbReference type="RefSeq" id="WP_332836887.1">
    <property type="nucleotide sequence ID" value="NZ_JACHZG010000001.1"/>
</dbReference>
<evidence type="ECO:0000256" key="1">
    <source>
        <dbReference type="ARBA" id="ARBA00007422"/>
    </source>
</evidence>
<dbReference type="EC" id="5.3.1.1" evidence="3"/>
<dbReference type="InterPro" id="IPR020861">
    <property type="entry name" value="Triosephosphate_isomerase_AS"/>
</dbReference>
<comment type="catalytic activity">
    <reaction evidence="3">
        <text>D-glyceraldehyde 3-phosphate = dihydroxyacetone phosphate</text>
        <dbReference type="Rhea" id="RHEA:18585"/>
        <dbReference type="ChEBI" id="CHEBI:57642"/>
        <dbReference type="ChEBI" id="CHEBI:59776"/>
        <dbReference type="EC" id="5.3.1.1"/>
    </reaction>
</comment>
<evidence type="ECO:0000256" key="2">
    <source>
        <dbReference type="ARBA" id="ARBA00023235"/>
    </source>
</evidence>
<comment type="pathway">
    <text evidence="3">Carbohydrate degradation; glycolysis; D-glyceraldehyde 3-phosphate from glycerone phosphate: step 1/1.</text>
</comment>
<reference evidence="4 5" key="1">
    <citation type="submission" date="2020-08" db="EMBL/GenBank/DDBJ databases">
        <title>Sequencing the genomes of 1000 actinobacteria strains.</title>
        <authorList>
            <person name="Klenk H.-P."/>
        </authorList>
    </citation>
    <scope>NUCLEOTIDE SEQUENCE [LARGE SCALE GENOMIC DNA]</scope>
    <source>
        <strain evidence="4 5">DSM 11053</strain>
    </source>
</reference>
<dbReference type="InterPro" id="IPR035990">
    <property type="entry name" value="TIM_sf"/>
</dbReference>
<keyword evidence="2 3" id="KW-0413">Isomerase</keyword>
<dbReference type="InterPro" id="IPR013785">
    <property type="entry name" value="Aldolase_TIM"/>
</dbReference>
<dbReference type="GO" id="GO:0005829">
    <property type="term" value="C:cytosol"/>
    <property type="evidence" value="ECO:0007669"/>
    <property type="project" value="TreeGrafter"/>
</dbReference>
<comment type="subcellular location">
    <subcellularLocation>
        <location evidence="3">Cytoplasm</location>
    </subcellularLocation>
</comment>
<dbReference type="SUPFAM" id="SSF51351">
    <property type="entry name" value="Triosephosphate isomerase (TIM)"/>
    <property type="match status" value="1"/>
</dbReference>
<sequence length="276" mass="29020">MTVLHARTEPRPLWLGTSWKMTKTLAESRAYVEELGHTVVPEGVQAFLLPPLTSLHVVLDALPTGSPVLVGVQNAHWGPDGPMTGEVSMTQVRDAGAQVVEIGHSERRGLLGETDEMVAAKVAAALDAGLVPVLCVGEPWSVRSAGRADAYVADQVRSALADVDPDDVSRVVVAYEPVWAIGEGGRAAEPADVVGVLDAIRGAVADLAPGVRLRALLYGGSVTTENATDLLDLDLDGLFVGRAAWTAAGFTALLSLGGRAVDRRDELSSTHQPRSR</sequence>
<dbReference type="InterPro" id="IPR000652">
    <property type="entry name" value="Triosephosphate_isomerase"/>
</dbReference>
<dbReference type="PANTHER" id="PTHR21139">
    <property type="entry name" value="TRIOSEPHOSPHATE ISOMERASE"/>
    <property type="match status" value="1"/>
</dbReference>
<evidence type="ECO:0000313" key="4">
    <source>
        <dbReference type="EMBL" id="MBB3328422.1"/>
    </source>
</evidence>
<dbReference type="CDD" id="cd00311">
    <property type="entry name" value="TIM"/>
    <property type="match status" value="1"/>
</dbReference>
<comment type="similarity">
    <text evidence="1 3">Belongs to the triosephosphate isomerase family.</text>
</comment>
<dbReference type="GO" id="GO:0019563">
    <property type="term" value="P:glycerol catabolic process"/>
    <property type="evidence" value="ECO:0007669"/>
    <property type="project" value="TreeGrafter"/>
</dbReference>
<dbReference type="GO" id="GO:0046166">
    <property type="term" value="P:glyceraldehyde-3-phosphate biosynthetic process"/>
    <property type="evidence" value="ECO:0007669"/>
    <property type="project" value="TreeGrafter"/>
</dbReference>
<dbReference type="GO" id="GO:0006096">
    <property type="term" value="P:glycolytic process"/>
    <property type="evidence" value="ECO:0007669"/>
    <property type="project" value="UniProtKB-UniPathway"/>
</dbReference>
<dbReference type="PROSITE" id="PS51440">
    <property type="entry name" value="TIM_2"/>
    <property type="match status" value="1"/>
</dbReference>
<comment type="caution">
    <text evidence="4">The sequence shown here is derived from an EMBL/GenBank/DDBJ whole genome shotgun (WGS) entry which is preliminary data.</text>
</comment>
<dbReference type="GO" id="GO:0004807">
    <property type="term" value="F:triose-phosphate isomerase activity"/>
    <property type="evidence" value="ECO:0007669"/>
    <property type="project" value="UniProtKB-EC"/>
</dbReference>
<dbReference type="EMBL" id="JACHZG010000001">
    <property type="protein sequence ID" value="MBB3328422.1"/>
    <property type="molecule type" value="Genomic_DNA"/>
</dbReference>
<dbReference type="PROSITE" id="PS00171">
    <property type="entry name" value="TIM_1"/>
    <property type="match status" value="1"/>
</dbReference>
<protein>
    <recommendedName>
        <fullName evidence="3">Triosephosphate isomerase</fullName>
        <ecNumber evidence="3">5.3.1.1</ecNumber>
    </recommendedName>
</protein>
<evidence type="ECO:0000313" key="5">
    <source>
        <dbReference type="Proteomes" id="UP000565572"/>
    </source>
</evidence>
<organism evidence="4 5">
    <name type="scientific">Microlunatus antarcticus</name>
    <dbReference type="NCBI Taxonomy" id="53388"/>
    <lineage>
        <taxon>Bacteria</taxon>
        <taxon>Bacillati</taxon>
        <taxon>Actinomycetota</taxon>
        <taxon>Actinomycetes</taxon>
        <taxon>Propionibacteriales</taxon>
        <taxon>Propionibacteriaceae</taxon>
        <taxon>Microlunatus</taxon>
    </lineage>
</organism>
<dbReference type="AlphaFoldDB" id="A0A7W5JY04"/>